<dbReference type="PANTHER" id="PTHR42941:SF1">
    <property type="entry name" value="SLL1037 PROTEIN"/>
    <property type="match status" value="1"/>
</dbReference>
<dbReference type="RefSeq" id="WP_307477114.1">
    <property type="nucleotide sequence ID" value="NZ_JAUSUB010000017.1"/>
</dbReference>
<keyword evidence="1" id="KW-0675">Receptor</keyword>
<dbReference type="Gene3D" id="3.40.190.10">
    <property type="entry name" value="Periplasmic binding protein-like II"/>
    <property type="match status" value="2"/>
</dbReference>
<reference evidence="1 2" key="1">
    <citation type="submission" date="2023-07" db="EMBL/GenBank/DDBJ databases">
        <title>Genomic Encyclopedia of Type Strains, Phase IV (KMG-IV): sequencing the most valuable type-strain genomes for metagenomic binning, comparative biology and taxonomic classification.</title>
        <authorList>
            <person name="Goeker M."/>
        </authorList>
    </citation>
    <scope>NUCLEOTIDE SEQUENCE [LARGE SCALE GENOMIC DNA]</scope>
    <source>
        <strain evidence="1 2">DSM 23494</strain>
    </source>
</reference>
<sequence length="326" mass="35305">MKAGTVFSIWFLFILLLAGCENDNVKLGSSNEANTAPSLAMSIEKPTLMVATGDMSGVYFPLGQALAGILEKYNGIATGTRVTNASIQNAHLVSAKQAELGICTVDVLSLPEIKKDNLRALTGLYSNYIQIVTTDSSIQSIEDLSGKRVSLGTEGSGTKLTAERIVQAANLTKDEMDISYLSFTQSAAGLRNGTIDAAFFSSGLPNPVIEDMMKDMNVTLVAIPEKIVGQMQTEYGVYQSEEISAETYDTLEERIPTLSVKNVLLTHADIPDSEAYNMLQTIYQHLGEWQEVHPAARFISQGEAMEGVPIEFHSGAKKYFKEVGGK</sequence>
<dbReference type="PANTHER" id="PTHR42941">
    <property type="entry name" value="SLL1037 PROTEIN"/>
    <property type="match status" value="1"/>
</dbReference>
<dbReference type="EMBL" id="JAUSUB010000017">
    <property type="protein sequence ID" value="MDQ0271786.1"/>
    <property type="molecule type" value="Genomic_DNA"/>
</dbReference>
<dbReference type="NCBIfam" id="TIGR02122">
    <property type="entry name" value="TRAP_TAXI"/>
    <property type="match status" value="1"/>
</dbReference>
<dbReference type="PROSITE" id="PS51257">
    <property type="entry name" value="PROKAR_LIPOPROTEIN"/>
    <property type="match status" value="1"/>
</dbReference>
<keyword evidence="2" id="KW-1185">Reference proteome</keyword>
<proteinExistence type="predicted"/>
<dbReference type="Proteomes" id="UP001238088">
    <property type="component" value="Unassembled WGS sequence"/>
</dbReference>
<name>A0ABU0AKJ5_9BACI</name>
<organism evidence="1 2">
    <name type="scientific">Cytobacillus purgationiresistens</name>
    <dbReference type="NCBI Taxonomy" id="863449"/>
    <lineage>
        <taxon>Bacteria</taxon>
        <taxon>Bacillati</taxon>
        <taxon>Bacillota</taxon>
        <taxon>Bacilli</taxon>
        <taxon>Bacillales</taxon>
        <taxon>Bacillaceae</taxon>
        <taxon>Cytobacillus</taxon>
    </lineage>
</organism>
<accession>A0ABU0AKJ5</accession>
<evidence type="ECO:0000313" key="2">
    <source>
        <dbReference type="Proteomes" id="UP001238088"/>
    </source>
</evidence>
<dbReference type="SUPFAM" id="SSF53850">
    <property type="entry name" value="Periplasmic binding protein-like II"/>
    <property type="match status" value="1"/>
</dbReference>
<protein>
    <submittedName>
        <fullName evidence="1">TRAP transporter TAXI family solute receptor</fullName>
    </submittedName>
</protein>
<gene>
    <name evidence="1" type="ORF">J2S17_003674</name>
</gene>
<comment type="caution">
    <text evidence="1">The sequence shown here is derived from an EMBL/GenBank/DDBJ whole genome shotgun (WGS) entry which is preliminary data.</text>
</comment>
<dbReference type="InterPro" id="IPR011852">
    <property type="entry name" value="TRAP_TAXI"/>
</dbReference>
<evidence type="ECO:0000313" key="1">
    <source>
        <dbReference type="EMBL" id="MDQ0271786.1"/>
    </source>
</evidence>
<dbReference type="Pfam" id="PF16868">
    <property type="entry name" value="NMT1_3"/>
    <property type="match status" value="1"/>
</dbReference>